<name>A0A164WVS8_9AGAM</name>
<sequence>MALIQPRIRQTAPKDVVPAEILGWEGTADTICKTNRINLSHRYGFKLVHKNFKAVLSKLEDCWDDSPGDLKVMAGVVAVLRRIAGDVHLRDKLFEEDCSCLQKVLAVVREPTIAGAALGMLHDATHHHGNIPYQVVFETVPVLIEVLEKCLASPSNKMDVENAFTCISVLAHLFSAFPCSPRPTCGCEPPVQPAMYDKAVQLTLDHMEVNGQLHFDWWDLHHILCLFVLGSARHFKEPLAQSPDAIAFIVACLRSSCFAIRCRGMHSIVQLYYTLTPQVPHQTTHTIENFGLETELPPKISEAMTRYGLDKCVSYALSKLLGVVKEAAIECRKDGDLIKLGKTLAEQFLLSDMLPCGLVCAYFVNEDPVVSTSPPFTGRRLVDCLPECARAMRAQNDHDAADILDTHYCARMGNRKGADHAALAGILRDPGNPFFYWVMARKLDASTIIWAEKGLECTDIPPYIFWELHYYRGCAAMTFATGQLSHALQYSPIWDKAIAYLKTAFHDLRIIVERAPPDYQYMLDALDRYIILGLTVAGLDLSSDLHEISGLLDQYQLTEEIYEFIWEQPPPDTWIKRARLAIMANWDKGARWETFFAVIADVAPHEAKLPEDFYADPVGKTLANGELTRATRTPYLIWTPNKKQVRLYSCSWCGYSTAVLHNCTRCKLVLYCNKDWYQRHDWPKHKQHCKSPVIEV</sequence>
<evidence type="ECO:0000313" key="7">
    <source>
        <dbReference type="Proteomes" id="UP000076722"/>
    </source>
</evidence>
<evidence type="ECO:0000256" key="2">
    <source>
        <dbReference type="ARBA" id="ARBA00022771"/>
    </source>
</evidence>
<evidence type="ECO:0000256" key="1">
    <source>
        <dbReference type="ARBA" id="ARBA00022723"/>
    </source>
</evidence>
<keyword evidence="3" id="KW-0862">Zinc</keyword>
<evidence type="ECO:0000256" key="4">
    <source>
        <dbReference type="PROSITE-ProRule" id="PRU00134"/>
    </source>
</evidence>
<gene>
    <name evidence="6" type="ORF">SISNIDRAFT_452010</name>
</gene>
<accession>A0A164WVS8</accession>
<evidence type="ECO:0000313" key="6">
    <source>
        <dbReference type="EMBL" id="KZS95408.1"/>
    </source>
</evidence>
<dbReference type="PROSITE" id="PS50865">
    <property type="entry name" value="ZF_MYND_2"/>
    <property type="match status" value="1"/>
</dbReference>
<dbReference type="OrthoDB" id="341421at2759"/>
<dbReference type="Gene3D" id="6.10.140.2220">
    <property type="match status" value="1"/>
</dbReference>
<evidence type="ECO:0000259" key="5">
    <source>
        <dbReference type="PROSITE" id="PS50865"/>
    </source>
</evidence>
<dbReference type="STRING" id="1314777.A0A164WVS8"/>
<dbReference type="InterPro" id="IPR016024">
    <property type="entry name" value="ARM-type_fold"/>
</dbReference>
<dbReference type="EMBL" id="KV419401">
    <property type="protein sequence ID" value="KZS95408.1"/>
    <property type="molecule type" value="Genomic_DNA"/>
</dbReference>
<dbReference type="AlphaFoldDB" id="A0A164WVS8"/>
<dbReference type="InterPro" id="IPR002893">
    <property type="entry name" value="Znf_MYND"/>
</dbReference>
<keyword evidence="2 4" id="KW-0863">Zinc-finger</keyword>
<evidence type="ECO:0000256" key="3">
    <source>
        <dbReference type="ARBA" id="ARBA00022833"/>
    </source>
</evidence>
<dbReference type="GO" id="GO:0008270">
    <property type="term" value="F:zinc ion binding"/>
    <property type="evidence" value="ECO:0007669"/>
    <property type="project" value="UniProtKB-KW"/>
</dbReference>
<keyword evidence="1" id="KW-0479">Metal-binding</keyword>
<protein>
    <recommendedName>
        <fullName evidence="5">MYND-type domain-containing protein</fullName>
    </recommendedName>
</protein>
<reference evidence="6 7" key="1">
    <citation type="journal article" date="2016" name="Mol. Biol. Evol.">
        <title>Comparative Genomics of Early-Diverging Mushroom-Forming Fungi Provides Insights into the Origins of Lignocellulose Decay Capabilities.</title>
        <authorList>
            <person name="Nagy L.G."/>
            <person name="Riley R."/>
            <person name="Tritt A."/>
            <person name="Adam C."/>
            <person name="Daum C."/>
            <person name="Floudas D."/>
            <person name="Sun H."/>
            <person name="Yadav J.S."/>
            <person name="Pangilinan J."/>
            <person name="Larsson K.H."/>
            <person name="Matsuura K."/>
            <person name="Barry K."/>
            <person name="Labutti K."/>
            <person name="Kuo R."/>
            <person name="Ohm R.A."/>
            <person name="Bhattacharya S.S."/>
            <person name="Shirouzu T."/>
            <person name="Yoshinaga Y."/>
            <person name="Martin F.M."/>
            <person name="Grigoriev I.V."/>
            <person name="Hibbett D.S."/>
        </authorList>
    </citation>
    <scope>NUCLEOTIDE SEQUENCE [LARGE SCALE GENOMIC DNA]</scope>
    <source>
        <strain evidence="6 7">HHB9708</strain>
    </source>
</reference>
<dbReference type="Proteomes" id="UP000076722">
    <property type="component" value="Unassembled WGS sequence"/>
</dbReference>
<keyword evidence="7" id="KW-1185">Reference proteome</keyword>
<organism evidence="6 7">
    <name type="scientific">Sistotremastrum niveocremeum HHB9708</name>
    <dbReference type="NCBI Taxonomy" id="1314777"/>
    <lineage>
        <taxon>Eukaryota</taxon>
        <taxon>Fungi</taxon>
        <taxon>Dikarya</taxon>
        <taxon>Basidiomycota</taxon>
        <taxon>Agaricomycotina</taxon>
        <taxon>Agaricomycetes</taxon>
        <taxon>Sistotremastrales</taxon>
        <taxon>Sistotremastraceae</taxon>
        <taxon>Sertulicium</taxon>
        <taxon>Sertulicium niveocremeum</taxon>
    </lineage>
</organism>
<feature type="domain" description="MYND-type" evidence="5">
    <location>
        <begin position="650"/>
        <end position="689"/>
    </location>
</feature>
<dbReference type="SUPFAM" id="SSF48371">
    <property type="entry name" value="ARM repeat"/>
    <property type="match status" value="1"/>
</dbReference>
<proteinExistence type="predicted"/>
<dbReference type="SUPFAM" id="SSF144232">
    <property type="entry name" value="HIT/MYND zinc finger-like"/>
    <property type="match status" value="1"/>
</dbReference>